<keyword evidence="4" id="KW-1185">Reference proteome</keyword>
<feature type="region of interest" description="Disordered" evidence="1">
    <location>
        <begin position="122"/>
        <end position="266"/>
    </location>
</feature>
<accession>A0A4V6N709</accession>
<evidence type="ECO:0000256" key="1">
    <source>
        <dbReference type="SAM" id="MobiDB-lite"/>
    </source>
</evidence>
<reference evidence="3 4" key="1">
    <citation type="submission" date="2018-11" db="EMBL/GenBank/DDBJ databases">
        <title>Genome assembly of Steccherinum ochraceum LE-BIN_3174, the white-rot fungus of the Steccherinaceae family (The Residual Polyporoid clade, Polyporales, Basidiomycota).</title>
        <authorList>
            <person name="Fedorova T.V."/>
            <person name="Glazunova O.A."/>
            <person name="Landesman E.O."/>
            <person name="Moiseenko K.V."/>
            <person name="Psurtseva N.V."/>
            <person name="Savinova O.S."/>
            <person name="Shakhova N.V."/>
            <person name="Tyazhelova T.V."/>
            <person name="Vasina D.V."/>
        </authorList>
    </citation>
    <scope>NUCLEOTIDE SEQUENCE [LARGE SCALE GENOMIC DNA]</scope>
    <source>
        <strain evidence="3 4">LE-BIN_3174</strain>
    </source>
</reference>
<protein>
    <submittedName>
        <fullName evidence="3">Uncharacterized protein</fullName>
    </submittedName>
</protein>
<evidence type="ECO:0000313" key="3">
    <source>
        <dbReference type="EMBL" id="TCD60977.1"/>
    </source>
</evidence>
<keyword evidence="2" id="KW-1133">Transmembrane helix</keyword>
<keyword evidence="2" id="KW-0812">Transmembrane</keyword>
<feature type="compositionally biased region" description="Pro residues" evidence="1">
    <location>
        <begin position="208"/>
        <end position="226"/>
    </location>
</feature>
<comment type="caution">
    <text evidence="3">The sequence shown here is derived from an EMBL/GenBank/DDBJ whole genome shotgun (WGS) entry which is preliminary data.</text>
</comment>
<evidence type="ECO:0000313" key="4">
    <source>
        <dbReference type="Proteomes" id="UP000292702"/>
    </source>
</evidence>
<name>A0A4V6N709_9APHY</name>
<dbReference type="Proteomes" id="UP000292702">
    <property type="component" value="Unassembled WGS sequence"/>
</dbReference>
<gene>
    <name evidence="3" type="ORF">EIP91_009242</name>
</gene>
<sequence>MTTRAGRILSPVLIHNLTPYLHLYRLWQPVRHLSRLPRSQARPSQLLIVIVIMRVASVLAGLLVVATSSAIARAVPLYPSEARGYDDRAMVARDHQLAARDILQAIHARELAALDARTTTNFVHPVKRNPTHSPSTGGGNHNPSTPAASGGAANHPASAGTPPAPAAGHPGSTVAPAGHPSPPPPAHGEQLPAYNPTAHPGETVLPHGAPPPAAGPAPPPYSPLPPVDSRRPPAGGSGGAQRGPARQGALNSAFGAGWNDPPPPSH</sequence>
<dbReference type="AlphaFoldDB" id="A0A4V6N709"/>
<organism evidence="3 4">
    <name type="scientific">Steccherinum ochraceum</name>
    <dbReference type="NCBI Taxonomy" id="92696"/>
    <lineage>
        <taxon>Eukaryota</taxon>
        <taxon>Fungi</taxon>
        <taxon>Dikarya</taxon>
        <taxon>Basidiomycota</taxon>
        <taxon>Agaricomycotina</taxon>
        <taxon>Agaricomycetes</taxon>
        <taxon>Polyporales</taxon>
        <taxon>Steccherinaceae</taxon>
        <taxon>Steccherinum</taxon>
    </lineage>
</organism>
<keyword evidence="2" id="KW-0472">Membrane</keyword>
<proteinExistence type="predicted"/>
<feature type="compositionally biased region" description="Polar residues" evidence="1">
    <location>
        <begin position="131"/>
        <end position="147"/>
    </location>
</feature>
<feature type="compositionally biased region" description="Low complexity" evidence="1">
    <location>
        <begin position="155"/>
        <end position="178"/>
    </location>
</feature>
<feature type="transmembrane region" description="Helical" evidence="2">
    <location>
        <begin position="46"/>
        <end position="66"/>
    </location>
</feature>
<evidence type="ECO:0000256" key="2">
    <source>
        <dbReference type="SAM" id="Phobius"/>
    </source>
</evidence>
<dbReference type="EMBL" id="RWJN01000520">
    <property type="protein sequence ID" value="TCD60977.1"/>
    <property type="molecule type" value="Genomic_DNA"/>
</dbReference>